<reference evidence="1" key="1">
    <citation type="submission" date="2020-08" db="EMBL/GenBank/DDBJ databases">
        <title>Multicomponent nature underlies the extraordinary mechanical properties of spider dragline silk.</title>
        <authorList>
            <person name="Kono N."/>
            <person name="Nakamura H."/>
            <person name="Mori M."/>
            <person name="Yoshida Y."/>
            <person name="Ohtoshi R."/>
            <person name="Malay A.D."/>
            <person name="Moran D.A.P."/>
            <person name="Tomita M."/>
            <person name="Numata K."/>
            <person name="Arakawa K."/>
        </authorList>
    </citation>
    <scope>NUCLEOTIDE SEQUENCE</scope>
</reference>
<accession>A0A8X6TJT7</accession>
<proteinExistence type="predicted"/>
<organism evidence="1 2">
    <name type="scientific">Nephila pilipes</name>
    <name type="common">Giant wood spider</name>
    <name type="synonym">Nephila maculata</name>
    <dbReference type="NCBI Taxonomy" id="299642"/>
    <lineage>
        <taxon>Eukaryota</taxon>
        <taxon>Metazoa</taxon>
        <taxon>Ecdysozoa</taxon>
        <taxon>Arthropoda</taxon>
        <taxon>Chelicerata</taxon>
        <taxon>Arachnida</taxon>
        <taxon>Araneae</taxon>
        <taxon>Araneomorphae</taxon>
        <taxon>Entelegynae</taxon>
        <taxon>Araneoidea</taxon>
        <taxon>Nephilidae</taxon>
        <taxon>Nephila</taxon>
    </lineage>
</organism>
<gene>
    <name evidence="1" type="primary">AVEN_13177_1</name>
    <name evidence="1" type="ORF">NPIL_268711</name>
</gene>
<evidence type="ECO:0000313" key="2">
    <source>
        <dbReference type="Proteomes" id="UP000887013"/>
    </source>
</evidence>
<comment type="caution">
    <text evidence="1">The sequence shown here is derived from an EMBL/GenBank/DDBJ whole genome shotgun (WGS) entry which is preliminary data.</text>
</comment>
<dbReference type="PANTHER" id="PTHR47331">
    <property type="entry name" value="PHD-TYPE DOMAIN-CONTAINING PROTEIN"/>
    <property type="match status" value="1"/>
</dbReference>
<dbReference type="AlphaFoldDB" id="A0A8X6TJT7"/>
<sequence>MYLLKDVTLPLFMNFNESSELHIIVDASKEAFAACVFVRSEVGSESKVTLIRSKNRGAPVKSMSIRKLKLMACFIGVRLVNSIIRAIGVTSIKITLWSDSTVALWRIKELGEWLVFVANRFKEIRELTGRFSWRHVPGNVDIADLLSRGCTPKQMLNSKWWEGTIW</sequence>
<protein>
    <submittedName>
        <fullName evidence="1">Uncharacterized protein</fullName>
    </submittedName>
</protein>
<dbReference type="OrthoDB" id="6421597at2759"/>
<dbReference type="Proteomes" id="UP000887013">
    <property type="component" value="Unassembled WGS sequence"/>
</dbReference>
<dbReference type="EMBL" id="BMAW01058645">
    <property type="protein sequence ID" value="GFT17326.1"/>
    <property type="molecule type" value="Genomic_DNA"/>
</dbReference>
<dbReference type="InterPro" id="IPR008042">
    <property type="entry name" value="Retrotrans_Pao"/>
</dbReference>
<keyword evidence="2" id="KW-1185">Reference proteome</keyword>
<name>A0A8X6TJT7_NEPPI</name>
<evidence type="ECO:0000313" key="1">
    <source>
        <dbReference type="EMBL" id="GFT17326.1"/>
    </source>
</evidence>
<dbReference type="Pfam" id="PF05380">
    <property type="entry name" value="Peptidase_A17"/>
    <property type="match status" value="1"/>
</dbReference>